<keyword evidence="2" id="KW-1185">Reference proteome</keyword>
<dbReference type="PROSITE" id="PS51257">
    <property type="entry name" value="PROKAR_LIPOPROTEIN"/>
    <property type="match status" value="1"/>
</dbReference>
<organism evidence="1 2">
    <name type="scientific">Ornithinibacillus halotolerans</name>
    <dbReference type="NCBI Taxonomy" id="1274357"/>
    <lineage>
        <taxon>Bacteria</taxon>
        <taxon>Bacillati</taxon>
        <taxon>Bacillota</taxon>
        <taxon>Bacilli</taxon>
        <taxon>Bacillales</taxon>
        <taxon>Bacillaceae</taxon>
        <taxon>Ornithinibacillus</taxon>
    </lineage>
</organism>
<comment type="caution">
    <text evidence="1">The sequence shown here is derived from an EMBL/GenBank/DDBJ whole genome shotgun (WGS) entry which is preliminary data.</text>
</comment>
<evidence type="ECO:0000313" key="2">
    <source>
        <dbReference type="Proteomes" id="UP000613512"/>
    </source>
</evidence>
<dbReference type="AlphaFoldDB" id="A0A916S9V5"/>
<proteinExistence type="predicted"/>
<reference evidence="1" key="1">
    <citation type="journal article" date="2014" name="Int. J. Syst. Evol. Microbiol.">
        <title>Complete genome sequence of Corynebacterium casei LMG S-19264T (=DSM 44701T), isolated from a smear-ripened cheese.</title>
        <authorList>
            <consortium name="US DOE Joint Genome Institute (JGI-PGF)"/>
            <person name="Walter F."/>
            <person name="Albersmeier A."/>
            <person name="Kalinowski J."/>
            <person name="Ruckert C."/>
        </authorList>
    </citation>
    <scope>NUCLEOTIDE SEQUENCE</scope>
    <source>
        <strain evidence="1">CGMCC 1.12408</strain>
    </source>
</reference>
<dbReference type="Proteomes" id="UP000613512">
    <property type="component" value="Unassembled WGS sequence"/>
</dbReference>
<gene>
    <name evidence="1" type="ORF">GCM10008025_37000</name>
</gene>
<evidence type="ECO:0000313" key="1">
    <source>
        <dbReference type="EMBL" id="GGA91086.1"/>
    </source>
</evidence>
<reference evidence="1" key="2">
    <citation type="submission" date="2020-09" db="EMBL/GenBank/DDBJ databases">
        <authorList>
            <person name="Sun Q."/>
            <person name="Zhou Y."/>
        </authorList>
    </citation>
    <scope>NUCLEOTIDE SEQUENCE</scope>
    <source>
        <strain evidence="1">CGMCC 1.12408</strain>
    </source>
</reference>
<sequence length="145" mass="16936">MRFVSWRRIFILTIFFTVISGCQDEIISVDDLGITSIATYKDEETEISYFVVTIQPEKKITLHAAELDGHYNEVAGQAMEYKKDFTIESWESSKKFELPMEVMENEQIRILFMSDNPEVDVSLVEGVYFNVNGEWLKREFKQGDK</sequence>
<dbReference type="EMBL" id="BMEY01000028">
    <property type="protein sequence ID" value="GGA91086.1"/>
    <property type="molecule type" value="Genomic_DNA"/>
</dbReference>
<accession>A0A916S9V5</accession>
<name>A0A916S9V5_9BACI</name>
<protein>
    <submittedName>
        <fullName evidence="1">Uncharacterized protein</fullName>
    </submittedName>
</protein>
<dbReference type="RefSeq" id="WP_188386161.1">
    <property type="nucleotide sequence ID" value="NZ_BMEY01000028.1"/>
</dbReference>